<reference evidence="3" key="2">
    <citation type="journal article" date="2008" name="Nucleic Acids Res.">
        <title>The rice annotation project database (RAP-DB): 2008 update.</title>
        <authorList>
            <consortium name="The rice annotation project (RAP)"/>
        </authorList>
    </citation>
    <scope>GENOME REANNOTATION</scope>
    <source>
        <strain evidence="3">cv. Nipponbare</strain>
    </source>
</reference>
<name>Q10IV1_ORYSJ</name>
<protein>
    <recommendedName>
        <fullName evidence="4">BKRF1 encodes EBNA-1 protein-like</fullName>
    </recommendedName>
</protein>
<gene>
    <name evidence="2" type="primary">OSJNBa0035N15.15</name>
</gene>
<evidence type="ECO:0000313" key="2">
    <source>
        <dbReference type="EMBL" id="AAT85776.1"/>
    </source>
</evidence>
<evidence type="ECO:0000256" key="1">
    <source>
        <dbReference type="SAM" id="MobiDB-lite"/>
    </source>
</evidence>
<accession>Q10IV1</accession>
<organism evidence="2 3">
    <name type="scientific">Oryza sativa subsp. japonica</name>
    <name type="common">Rice</name>
    <dbReference type="NCBI Taxonomy" id="39947"/>
    <lineage>
        <taxon>Eukaryota</taxon>
        <taxon>Viridiplantae</taxon>
        <taxon>Streptophyta</taxon>
        <taxon>Embryophyta</taxon>
        <taxon>Tracheophyta</taxon>
        <taxon>Spermatophyta</taxon>
        <taxon>Magnoliopsida</taxon>
        <taxon>Liliopsida</taxon>
        <taxon>Poales</taxon>
        <taxon>Poaceae</taxon>
        <taxon>BOP clade</taxon>
        <taxon>Oryzoideae</taxon>
        <taxon>Oryzeae</taxon>
        <taxon>Oryzinae</taxon>
        <taxon>Oryza</taxon>
        <taxon>Oryza sativa</taxon>
    </lineage>
</organism>
<feature type="compositionally biased region" description="Gly residues" evidence="1">
    <location>
        <begin position="97"/>
        <end position="107"/>
    </location>
</feature>
<dbReference type="Proteomes" id="UP000000763">
    <property type="component" value="Chromosome 3"/>
</dbReference>
<dbReference type="AlphaFoldDB" id="Q10IV1"/>
<evidence type="ECO:0008006" key="4">
    <source>
        <dbReference type="Google" id="ProtNLM"/>
    </source>
</evidence>
<feature type="compositionally biased region" description="Basic and acidic residues" evidence="1">
    <location>
        <begin position="19"/>
        <end position="60"/>
    </location>
</feature>
<dbReference type="EMBL" id="AC105743">
    <property type="protein sequence ID" value="AAT85776.1"/>
    <property type="molecule type" value="Genomic_DNA"/>
</dbReference>
<proteinExistence type="predicted"/>
<feature type="compositionally biased region" description="Basic and acidic residues" evidence="1">
    <location>
        <begin position="126"/>
        <end position="145"/>
    </location>
</feature>
<reference evidence="3" key="1">
    <citation type="journal article" date="2005" name="Nature">
        <title>The map-based sequence of the rice genome.</title>
        <authorList>
            <consortium name="International rice genome sequencing project (IRGSP)"/>
            <person name="Matsumoto T."/>
            <person name="Wu J."/>
            <person name="Kanamori H."/>
            <person name="Katayose Y."/>
            <person name="Fujisawa M."/>
            <person name="Namiki N."/>
            <person name="Mizuno H."/>
            <person name="Yamamoto K."/>
            <person name="Antonio B.A."/>
            <person name="Baba T."/>
            <person name="Sakata K."/>
            <person name="Nagamura Y."/>
            <person name="Aoki H."/>
            <person name="Arikawa K."/>
            <person name="Arita K."/>
            <person name="Bito T."/>
            <person name="Chiden Y."/>
            <person name="Fujitsuka N."/>
            <person name="Fukunaka R."/>
            <person name="Hamada M."/>
            <person name="Harada C."/>
            <person name="Hayashi A."/>
            <person name="Hijishita S."/>
            <person name="Honda M."/>
            <person name="Hosokawa S."/>
            <person name="Ichikawa Y."/>
            <person name="Idonuma A."/>
            <person name="Iijima M."/>
            <person name="Ikeda M."/>
            <person name="Ikeno M."/>
            <person name="Ito K."/>
            <person name="Ito S."/>
            <person name="Ito T."/>
            <person name="Ito Y."/>
            <person name="Ito Y."/>
            <person name="Iwabuchi A."/>
            <person name="Kamiya K."/>
            <person name="Karasawa W."/>
            <person name="Kurita K."/>
            <person name="Katagiri S."/>
            <person name="Kikuta A."/>
            <person name="Kobayashi H."/>
            <person name="Kobayashi N."/>
            <person name="Machita K."/>
            <person name="Maehara T."/>
            <person name="Masukawa M."/>
            <person name="Mizubayashi T."/>
            <person name="Mukai Y."/>
            <person name="Nagasaki H."/>
            <person name="Nagata Y."/>
            <person name="Naito S."/>
            <person name="Nakashima M."/>
            <person name="Nakama Y."/>
            <person name="Nakamichi Y."/>
            <person name="Nakamura M."/>
            <person name="Meguro A."/>
            <person name="Negishi M."/>
            <person name="Ohta I."/>
            <person name="Ohta T."/>
            <person name="Okamoto M."/>
            <person name="Ono N."/>
            <person name="Saji S."/>
            <person name="Sakaguchi M."/>
            <person name="Sakai K."/>
            <person name="Shibata M."/>
            <person name="Shimokawa T."/>
            <person name="Song J."/>
            <person name="Takazaki Y."/>
            <person name="Terasawa K."/>
            <person name="Tsugane M."/>
            <person name="Tsuji K."/>
            <person name="Ueda S."/>
            <person name="Waki K."/>
            <person name="Yamagata H."/>
            <person name="Yamamoto M."/>
            <person name="Yamamoto S."/>
            <person name="Yamane H."/>
            <person name="Yoshiki S."/>
            <person name="Yoshihara R."/>
            <person name="Yukawa K."/>
            <person name="Zhong H."/>
            <person name="Yano M."/>
            <person name="Yuan Q."/>
            <person name="Ouyang S."/>
            <person name="Liu J."/>
            <person name="Jones K.M."/>
            <person name="Gansberger K."/>
            <person name="Moffat K."/>
            <person name="Hill J."/>
            <person name="Bera J."/>
            <person name="Fadrosh D."/>
            <person name="Jin S."/>
            <person name="Johri S."/>
            <person name="Kim M."/>
            <person name="Overton L."/>
            <person name="Reardon M."/>
            <person name="Tsitrin T."/>
            <person name="Vuong H."/>
            <person name="Weaver B."/>
            <person name="Ciecko A."/>
            <person name="Tallon L."/>
            <person name="Jackson J."/>
            <person name="Pai G."/>
            <person name="Aken S.V."/>
            <person name="Utterback T."/>
            <person name="Reidmuller S."/>
            <person name="Feldblyum T."/>
            <person name="Hsiao J."/>
            <person name="Zismann V."/>
            <person name="Iobst S."/>
            <person name="de Vazeille A.R."/>
            <person name="Buell C.R."/>
            <person name="Ying K."/>
            <person name="Li Y."/>
            <person name="Lu T."/>
            <person name="Huang Y."/>
            <person name="Zhao Q."/>
            <person name="Feng Q."/>
            <person name="Zhang L."/>
            <person name="Zhu J."/>
            <person name="Weng Q."/>
            <person name="Mu J."/>
            <person name="Lu Y."/>
            <person name="Fan D."/>
            <person name="Liu Y."/>
            <person name="Guan J."/>
            <person name="Zhang Y."/>
            <person name="Yu S."/>
            <person name="Liu X."/>
            <person name="Zhang Y."/>
            <person name="Hong G."/>
            <person name="Han B."/>
            <person name="Choisne N."/>
            <person name="Demange N."/>
            <person name="Orjeda G."/>
            <person name="Samain S."/>
            <person name="Cattolico L."/>
            <person name="Pelletier E."/>
            <person name="Couloux A."/>
            <person name="Segurens B."/>
            <person name="Wincker P."/>
            <person name="D'Hont A."/>
            <person name="Scarpelli C."/>
            <person name="Weissenbach J."/>
            <person name="Salanoubat M."/>
            <person name="Quetier F."/>
            <person name="Yu Y."/>
            <person name="Kim H.R."/>
            <person name="Rambo T."/>
            <person name="Currie J."/>
            <person name="Collura K."/>
            <person name="Luo M."/>
            <person name="Yang T."/>
            <person name="Ammiraju J.S.S."/>
            <person name="Engler F."/>
            <person name="Soderlund C."/>
            <person name="Wing R.A."/>
            <person name="Palmer L.E."/>
            <person name="de la Bastide M."/>
            <person name="Spiegel L."/>
            <person name="Nascimento L."/>
            <person name="Zutavern T."/>
            <person name="O'Shaughnessy A."/>
            <person name="Dike S."/>
            <person name="Dedhia N."/>
            <person name="Preston R."/>
            <person name="Balija V."/>
            <person name="McCombie W.R."/>
            <person name="Chow T."/>
            <person name="Chen H."/>
            <person name="Chung M."/>
            <person name="Chen C."/>
            <person name="Shaw J."/>
            <person name="Wu H."/>
            <person name="Hsiao K."/>
            <person name="Chao Y."/>
            <person name="Chu M."/>
            <person name="Cheng C."/>
            <person name="Hour A."/>
            <person name="Lee P."/>
            <person name="Lin S."/>
            <person name="Lin Y."/>
            <person name="Liou J."/>
            <person name="Liu S."/>
            <person name="Hsing Y."/>
            <person name="Raghuvanshi S."/>
            <person name="Mohanty A."/>
            <person name="Bharti A.K."/>
            <person name="Gaur A."/>
            <person name="Gupta V."/>
            <person name="Kumar D."/>
            <person name="Ravi V."/>
            <person name="Vij S."/>
            <person name="Kapur A."/>
            <person name="Khurana P."/>
            <person name="Khurana P."/>
            <person name="Khurana J.P."/>
            <person name="Tyagi A.K."/>
            <person name="Gaikwad K."/>
            <person name="Singh A."/>
            <person name="Dalal V."/>
            <person name="Srivastava S."/>
            <person name="Dixit A."/>
            <person name="Pal A.K."/>
            <person name="Ghazi I.A."/>
            <person name="Yadav M."/>
            <person name="Pandit A."/>
            <person name="Bhargava A."/>
            <person name="Sureshbabu K."/>
            <person name="Batra K."/>
            <person name="Sharma T.R."/>
            <person name="Mohapatra T."/>
            <person name="Singh N.K."/>
            <person name="Messing J."/>
            <person name="Nelson A.B."/>
            <person name="Fuks G."/>
            <person name="Kavchok S."/>
            <person name="Keizer G."/>
            <person name="Linton E."/>
            <person name="Llaca V."/>
            <person name="Song R."/>
            <person name="Tanyolac B."/>
            <person name="Young S."/>
            <person name="Ho-Il K."/>
            <person name="Hahn J.H."/>
            <person name="Sangsakoo G."/>
            <person name="Vanavichit A."/>
            <person name="de Mattos Luiz.A.T."/>
            <person name="Zimmer P.D."/>
            <person name="Malone G."/>
            <person name="Dellagostin O."/>
            <person name="de Oliveira A.C."/>
            <person name="Bevan M."/>
            <person name="Bancroft I."/>
            <person name="Minx P."/>
            <person name="Cordum H."/>
            <person name="Wilson R."/>
            <person name="Cheng Z."/>
            <person name="Jin W."/>
            <person name="Jiang J."/>
            <person name="Leong S.A."/>
            <person name="Iwama H."/>
            <person name="Gojobori T."/>
            <person name="Itoh T."/>
            <person name="Niimura Y."/>
            <person name="Fujii Y."/>
            <person name="Habara T."/>
            <person name="Sakai H."/>
            <person name="Sato Y."/>
            <person name="Wilson G."/>
            <person name="Kumar K."/>
            <person name="McCouch S."/>
            <person name="Juretic N."/>
            <person name="Hoen D."/>
            <person name="Wright S."/>
            <person name="Bruskiewich R."/>
            <person name="Bureau T."/>
            <person name="Miyao A."/>
            <person name="Hirochika H."/>
            <person name="Nishikawa T."/>
            <person name="Kadowaki K."/>
            <person name="Sugiura M."/>
            <person name="Burr B."/>
            <person name="Sasaki T."/>
        </authorList>
    </citation>
    <scope>NUCLEOTIDE SEQUENCE [LARGE SCALE GENOMIC DNA]</scope>
    <source>
        <strain evidence="3">cv. Nipponbare</strain>
    </source>
</reference>
<feature type="compositionally biased region" description="Low complexity" evidence="1">
    <location>
        <begin position="109"/>
        <end position="118"/>
    </location>
</feature>
<feature type="region of interest" description="Disordered" evidence="1">
    <location>
        <begin position="1"/>
        <end position="202"/>
    </location>
</feature>
<sequence>MPEEEMAMSADARARRKGLPKELRRGGGRDRRGRQRSGETEGRPGWRATSREDGDDDSRGIGEAAQAAGGGGDTTSRWRGRVSGGFPAKRRRRRGRGSGCDAGGDDGTAGRSADAAAGAAGGQPAPEREKEKAGRRGEATGDRGRGLKRVNGVRGFHFIGEERDPGTGEVGTAAEKSAGGHQKRPGLARPFPAIGGTIQGEN</sequence>
<evidence type="ECO:0000313" key="3">
    <source>
        <dbReference type="Proteomes" id="UP000000763"/>
    </source>
</evidence>